<organism evidence="2 3">
    <name type="scientific">Chryseobacterium muglaense</name>
    <dbReference type="NCBI Taxonomy" id="2893752"/>
    <lineage>
        <taxon>Bacteria</taxon>
        <taxon>Pseudomonadati</taxon>
        <taxon>Bacteroidota</taxon>
        <taxon>Flavobacteriia</taxon>
        <taxon>Flavobacteriales</taxon>
        <taxon>Weeksellaceae</taxon>
        <taxon>Chryseobacterium group</taxon>
        <taxon>Chryseobacterium</taxon>
    </lineage>
</organism>
<gene>
    <name evidence="2" type="ORF">LNP80_22630</name>
</gene>
<proteinExistence type="predicted"/>
<reference evidence="2" key="1">
    <citation type="submission" date="2021-11" db="EMBL/GenBank/DDBJ databases">
        <title>Description of novel Chryseobacterium species.</title>
        <authorList>
            <person name="Saticioglu I.B."/>
            <person name="Ay H."/>
            <person name="Altun S."/>
            <person name="Duman M."/>
        </authorList>
    </citation>
    <scope>NUCLEOTIDE SEQUENCE</scope>
    <source>
        <strain evidence="2">C-39</strain>
    </source>
</reference>
<sequence length="77" mass="8829">MKKTTIIIIGIFATAILLSLEFYIGYEMGYQHHKDEANGRAKEMILNDEIPNYYMVVGTLDFIINNKSGELEETVKK</sequence>
<dbReference type="RefSeq" id="WP_229986505.1">
    <property type="nucleotide sequence ID" value="NZ_JAJJML010000002.1"/>
</dbReference>
<comment type="caution">
    <text evidence="2">The sequence shown here is derived from an EMBL/GenBank/DDBJ whole genome shotgun (WGS) entry which is preliminary data.</text>
</comment>
<dbReference type="AlphaFoldDB" id="A0A9Q3YTD2"/>
<evidence type="ECO:0000313" key="2">
    <source>
        <dbReference type="EMBL" id="MCC9037011.1"/>
    </source>
</evidence>
<feature type="transmembrane region" description="Helical" evidence="1">
    <location>
        <begin position="6"/>
        <end position="24"/>
    </location>
</feature>
<keyword evidence="1" id="KW-0472">Membrane</keyword>
<keyword evidence="1" id="KW-0812">Transmembrane</keyword>
<dbReference type="EMBL" id="JAJJML010000002">
    <property type="protein sequence ID" value="MCC9037011.1"/>
    <property type="molecule type" value="Genomic_DNA"/>
</dbReference>
<evidence type="ECO:0000313" key="3">
    <source>
        <dbReference type="Proteomes" id="UP001107960"/>
    </source>
</evidence>
<name>A0A9Q3YTD2_9FLAO</name>
<accession>A0A9Q3YTD2</accession>
<protein>
    <submittedName>
        <fullName evidence="2">Uncharacterized protein</fullName>
    </submittedName>
</protein>
<keyword evidence="1" id="KW-1133">Transmembrane helix</keyword>
<evidence type="ECO:0000256" key="1">
    <source>
        <dbReference type="SAM" id="Phobius"/>
    </source>
</evidence>
<dbReference type="Proteomes" id="UP001107960">
    <property type="component" value="Unassembled WGS sequence"/>
</dbReference>